<name>A0A1Y4T319_9FIRM</name>
<comment type="caution">
    <text evidence="3">The sequence shown here is derived from an EMBL/GenBank/DDBJ whole genome shotgun (WGS) entry which is preliminary data.</text>
</comment>
<dbReference type="CDD" id="cd00093">
    <property type="entry name" value="HTH_XRE"/>
    <property type="match status" value="1"/>
</dbReference>
<dbReference type="InterPro" id="IPR010982">
    <property type="entry name" value="Lambda_DNA-bd_dom_sf"/>
</dbReference>
<dbReference type="SUPFAM" id="SSF47413">
    <property type="entry name" value="lambda repressor-like DNA-binding domains"/>
    <property type="match status" value="1"/>
</dbReference>
<dbReference type="AlphaFoldDB" id="A0A1Y4T319"/>
<keyword evidence="1" id="KW-0238">DNA-binding</keyword>
<evidence type="ECO:0000259" key="2">
    <source>
        <dbReference type="PROSITE" id="PS50943"/>
    </source>
</evidence>
<gene>
    <name evidence="3" type="ORF">B5E75_00165</name>
</gene>
<feature type="domain" description="HTH cro/C1-type" evidence="2">
    <location>
        <begin position="12"/>
        <end position="66"/>
    </location>
</feature>
<evidence type="ECO:0000313" key="4">
    <source>
        <dbReference type="Proteomes" id="UP000195305"/>
    </source>
</evidence>
<dbReference type="Proteomes" id="UP000195305">
    <property type="component" value="Unassembled WGS sequence"/>
</dbReference>
<reference evidence="3 4" key="1">
    <citation type="journal article" date="2018" name="BMC Genomics">
        <title>Whole genome sequencing and function prediction of 133 gut anaerobes isolated from chicken caecum in pure cultures.</title>
        <authorList>
            <person name="Medvecky M."/>
            <person name="Cejkova D."/>
            <person name="Polansky O."/>
            <person name="Karasova D."/>
            <person name="Kubasova T."/>
            <person name="Cizek A."/>
            <person name="Rychlik I."/>
        </authorList>
    </citation>
    <scope>NUCLEOTIDE SEQUENCE [LARGE SCALE GENOMIC DNA]</scope>
    <source>
        <strain evidence="3 4">An13</strain>
    </source>
</reference>
<dbReference type="Pfam" id="PF01381">
    <property type="entry name" value="HTH_3"/>
    <property type="match status" value="1"/>
</dbReference>
<dbReference type="PANTHER" id="PTHR46558">
    <property type="entry name" value="TRACRIPTIONAL REGULATORY PROTEIN-RELATED-RELATED"/>
    <property type="match status" value="1"/>
</dbReference>
<evidence type="ECO:0000313" key="3">
    <source>
        <dbReference type="EMBL" id="OUQ36589.1"/>
    </source>
</evidence>
<dbReference type="SMART" id="SM00530">
    <property type="entry name" value="HTH_XRE"/>
    <property type="match status" value="1"/>
</dbReference>
<accession>A0A1Y4T319</accession>
<dbReference type="RefSeq" id="WP_087356807.1">
    <property type="nucleotide sequence ID" value="NZ_NFLJ01000001.1"/>
</dbReference>
<dbReference type="PROSITE" id="PS50943">
    <property type="entry name" value="HTH_CROC1"/>
    <property type="match status" value="1"/>
</dbReference>
<dbReference type="PANTHER" id="PTHR46558:SF4">
    <property type="entry name" value="DNA-BIDING PHAGE PROTEIN"/>
    <property type="match status" value="1"/>
</dbReference>
<sequence length="95" mass="10848">MYYDQKKCGKRIQDMRNSIGLTQDQLAEKLNIATSTLGNIERGSKGISIDLAVEFCVVLDVSLDYLILGERNKYLSMKEIIHRVIALLTEMLKRL</sequence>
<protein>
    <recommendedName>
        <fullName evidence="2">HTH cro/C1-type domain-containing protein</fullName>
    </recommendedName>
</protein>
<proteinExistence type="predicted"/>
<keyword evidence="4" id="KW-1185">Reference proteome</keyword>
<dbReference type="EMBL" id="NFLJ01000001">
    <property type="protein sequence ID" value="OUQ36589.1"/>
    <property type="molecule type" value="Genomic_DNA"/>
</dbReference>
<dbReference type="GO" id="GO:0003677">
    <property type="term" value="F:DNA binding"/>
    <property type="evidence" value="ECO:0007669"/>
    <property type="project" value="UniProtKB-KW"/>
</dbReference>
<dbReference type="OrthoDB" id="9801008at2"/>
<dbReference type="Gene3D" id="1.10.260.40">
    <property type="entry name" value="lambda repressor-like DNA-binding domains"/>
    <property type="match status" value="1"/>
</dbReference>
<dbReference type="InterPro" id="IPR001387">
    <property type="entry name" value="Cro/C1-type_HTH"/>
</dbReference>
<organism evidence="3 4">
    <name type="scientific">Massilimicrobiota timonensis</name>
    <dbReference type="NCBI Taxonomy" id="1776392"/>
    <lineage>
        <taxon>Bacteria</taxon>
        <taxon>Bacillati</taxon>
        <taxon>Bacillota</taxon>
        <taxon>Erysipelotrichia</taxon>
        <taxon>Erysipelotrichales</taxon>
        <taxon>Erysipelotrichaceae</taxon>
        <taxon>Massilimicrobiota</taxon>
    </lineage>
</organism>
<evidence type="ECO:0000256" key="1">
    <source>
        <dbReference type="ARBA" id="ARBA00023125"/>
    </source>
</evidence>